<organism evidence="5 6">
    <name type="scientific">Haliovirga abyssi</name>
    <dbReference type="NCBI Taxonomy" id="2996794"/>
    <lineage>
        <taxon>Bacteria</taxon>
        <taxon>Fusobacteriati</taxon>
        <taxon>Fusobacteriota</taxon>
        <taxon>Fusobacteriia</taxon>
        <taxon>Fusobacteriales</taxon>
        <taxon>Haliovirgaceae</taxon>
        <taxon>Haliovirga</taxon>
    </lineage>
</organism>
<gene>
    <name evidence="5" type="ORF">HLVA_21170</name>
</gene>
<keyword evidence="1" id="KW-0732">Signal</keyword>
<evidence type="ECO:0000259" key="4">
    <source>
        <dbReference type="SMART" id="SM00062"/>
    </source>
</evidence>
<dbReference type="AlphaFoldDB" id="A0AAU9DGX8"/>
<keyword evidence="6" id="KW-1185">Reference proteome</keyword>
<keyword evidence="3" id="KW-0812">Transmembrane</keyword>
<feature type="transmembrane region" description="Helical" evidence="3">
    <location>
        <begin position="12"/>
        <end position="34"/>
    </location>
</feature>
<dbReference type="Proteomes" id="UP001321582">
    <property type="component" value="Plasmid pHIC"/>
</dbReference>
<evidence type="ECO:0000313" key="6">
    <source>
        <dbReference type="Proteomes" id="UP001321582"/>
    </source>
</evidence>
<protein>
    <submittedName>
        <fullName evidence="5">ABC transporter substrate-binding protein</fullName>
    </submittedName>
</protein>
<name>A0AAU9DGX8_9FUSO</name>
<evidence type="ECO:0000256" key="1">
    <source>
        <dbReference type="ARBA" id="ARBA00022729"/>
    </source>
</evidence>
<feature type="domain" description="Solute-binding protein family 3/N-terminal" evidence="4">
    <location>
        <begin position="26"/>
        <end position="249"/>
    </location>
</feature>
<keyword evidence="3" id="KW-0472">Membrane</keyword>
<evidence type="ECO:0000256" key="2">
    <source>
        <dbReference type="SAM" id="Coils"/>
    </source>
</evidence>
<sequence>MNKKIIFLKSFIIIFLFINVTIFSKTISLATINFEPYYGQKLKNGGAVAELIKKVFNEEGYNVKIKYVPWARAVGYLDMGVVDGIYAMWKTESRDKKYLLSEPFFPNEIVFVSMKKNSIKFDGDYKKLKKYRIGGVRGYSYLETMKKYKYNFDLTSTDILNVKKLLYGRVDLIIGDKLETQYIIKKYFKEFYGKEEYLKPIVTMENQYLAFSKKVKDAKLKLEAFNRGLKKLKENGEYEKIKEEILQLSKFINEKREEKIEVKK</sequence>
<evidence type="ECO:0000256" key="3">
    <source>
        <dbReference type="SAM" id="Phobius"/>
    </source>
</evidence>
<proteinExistence type="predicted"/>
<dbReference type="KEGG" id="haby:HLVA_21170"/>
<dbReference type="PANTHER" id="PTHR35936">
    <property type="entry name" value="MEMBRANE-BOUND LYTIC MUREIN TRANSGLYCOSYLASE F"/>
    <property type="match status" value="1"/>
</dbReference>
<dbReference type="Pfam" id="PF00497">
    <property type="entry name" value="SBP_bac_3"/>
    <property type="match status" value="1"/>
</dbReference>
<dbReference type="RefSeq" id="WP_307905630.1">
    <property type="nucleotide sequence ID" value="NZ_AP027060.1"/>
</dbReference>
<dbReference type="SMART" id="SM00062">
    <property type="entry name" value="PBPb"/>
    <property type="match status" value="1"/>
</dbReference>
<dbReference type="SUPFAM" id="SSF53850">
    <property type="entry name" value="Periplasmic binding protein-like II"/>
    <property type="match status" value="1"/>
</dbReference>
<dbReference type="InterPro" id="IPR001638">
    <property type="entry name" value="Solute-binding_3/MltF_N"/>
</dbReference>
<dbReference type="PANTHER" id="PTHR35936:SF25">
    <property type="entry name" value="ABC TRANSPORTER SUBSTRATE-BINDING PROTEIN"/>
    <property type="match status" value="1"/>
</dbReference>
<geneLocation type="plasmid" evidence="5 6">
    <name>pHIC</name>
</geneLocation>
<accession>A0AAU9DGX8</accession>
<dbReference type="Gene3D" id="3.40.190.10">
    <property type="entry name" value="Periplasmic binding protein-like II"/>
    <property type="match status" value="2"/>
</dbReference>
<keyword evidence="2" id="KW-0175">Coiled coil</keyword>
<keyword evidence="5" id="KW-0614">Plasmid</keyword>
<keyword evidence="3" id="KW-1133">Transmembrane helix</keyword>
<feature type="coiled-coil region" evidence="2">
    <location>
        <begin position="215"/>
        <end position="258"/>
    </location>
</feature>
<dbReference type="EMBL" id="AP027060">
    <property type="protein sequence ID" value="BDU51548.1"/>
    <property type="molecule type" value="Genomic_DNA"/>
</dbReference>
<reference evidence="5 6" key="1">
    <citation type="submission" date="2022-11" db="EMBL/GenBank/DDBJ databases">
        <title>Haliovirga abyssi gen. nov., sp. nov., a mesophilic fermentative bacterium isolated from the Iheya North hydrothermal field and the proposal of Haliovirgaceae fam. nov.</title>
        <authorList>
            <person name="Miyazaki U."/>
            <person name="Tame A."/>
            <person name="Miyazaki J."/>
            <person name="Takai K."/>
            <person name="Sawayama S."/>
            <person name="Kitajima M."/>
            <person name="Okamoto A."/>
            <person name="Nakagawa S."/>
        </authorList>
    </citation>
    <scope>NUCLEOTIDE SEQUENCE [LARGE SCALE GENOMIC DNA]</scope>
    <source>
        <strain evidence="5 6">IC12</strain>
        <plasmid evidence="5 6">pHIC</plasmid>
    </source>
</reference>
<evidence type="ECO:0000313" key="5">
    <source>
        <dbReference type="EMBL" id="BDU51548.1"/>
    </source>
</evidence>